<evidence type="ECO:0000313" key="1">
    <source>
        <dbReference type="EMBL" id="CAH1404704.1"/>
    </source>
</evidence>
<reference evidence="1" key="1">
    <citation type="submission" date="2022-01" db="EMBL/GenBank/DDBJ databases">
        <authorList>
            <person name="King R."/>
        </authorList>
    </citation>
    <scope>NUCLEOTIDE SEQUENCE</scope>
</reference>
<dbReference type="EMBL" id="OV725082">
    <property type="protein sequence ID" value="CAH1404704.1"/>
    <property type="molecule type" value="Genomic_DNA"/>
</dbReference>
<protein>
    <submittedName>
        <fullName evidence="1">Uncharacterized protein</fullName>
    </submittedName>
</protein>
<organism evidence="1 2">
    <name type="scientific">Nezara viridula</name>
    <name type="common">Southern green stink bug</name>
    <name type="synonym">Cimex viridulus</name>
    <dbReference type="NCBI Taxonomy" id="85310"/>
    <lineage>
        <taxon>Eukaryota</taxon>
        <taxon>Metazoa</taxon>
        <taxon>Ecdysozoa</taxon>
        <taxon>Arthropoda</taxon>
        <taxon>Hexapoda</taxon>
        <taxon>Insecta</taxon>
        <taxon>Pterygota</taxon>
        <taxon>Neoptera</taxon>
        <taxon>Paraneoptera</taxon>
        <taxon>Hemiptera</taxon>
        <taxon>Heteroptera</taxon>
        <taxon>Panheteroptera</taxon>
        <taxon>Pentatomomorpha</taxon>
        <taxon>Pentatomoidea</taxon>
        <taxon>Pentatomidae</taxon>
        <taxon>Pentatominae</taxon>
        <taxon>Nezara</taxon>
    </lineage>
</organism>
<keyword evidence="2" id="KW-1185">Reference proteome</keyword>
<gene>
    <name evidence="1" type="ORF">NEZAVI_LOCUS13065</name>
</gene>
<name>A0A9P0HN12_NEZVI</name>
<dbReference type="Proteomes" id="UP001152798">
    <property type="component" value="Chromosome 6"/>
</dbReference>
<sequence>MTFPGIYSRHSFAFLSCSSQFDIMALGAKDRWRKRSSYYNGHTSLNLGQSEGTSPSEEIWPSCKTTELLPATTRTAEDILSSEPTTETSAVATKGGCCRWDVVDKRSTQRGYRLILFRKWNLIGHLDFVRPPRHRYISII</sequence>
<evidence type="ECO:0000313" key="2">
    <source>
        <dbReference type="Proteomes" id="UP001152798"/>
    </source>
</evidence>
<accession>A0A9P0HN12</accession>
<dbReference type="AlphaFoldDB" id="A0A9P0HN12"/>
<proteinExistence type="predicted"/>